<sequence>MPRIGHFRLPANKKDKGVNIYTFVYYNRYHVYVQADKLWHYCTIYAFSV</sequence>
<dbReference type="Proteomes" id="UP000620147">
    <property type="component" value="Unassembled WGS sequence"/>
</dbReference>
<gene>
    <name evidence="1" type="ORF">BUFA31_14480</name>
</gene>
<evidence type="ECO:0000313" key="2">
    <source>
        <dbReference type="Proteomes" id="UP000620147"/>
    </source>
</evidence>
<accession>A0ABQ1DZY7</accession>
<dbReference type="EMBL" id="BLYJ01000016">
    <property type="protein sequence ID" value="GFO88284.1"/>
    <property type="molecule type" value="Genomic_DNA"/>
</dbReference>
<evidence type="ECO:0000313" key="1">
    <source>
        <dbReference type="EMBL" id="GFO88284.1"/>
    </source>
</evidence>
<keyword evidence="2" id="KW-1185">Reference proteome</keyword>
<comment type="caution">
    <text evidence="1">The sequence shown here is derived from an EMBL/GenBank/DDBJ whole genome shotgun (WGS) entry which is preliminary data.</text>
</comment>
<organism evidence="1 2">
    <name type="scientific">Butyricicoccus faecihominis</name>
    <dbReference type="NCBI Taxonomy" id="1712515"/>
    <lineage>
        <taxon>Bacteria</taxon>
        <taxon>Bacillati</taxon>
        <taxon>Bacillota</taxon>
        <taxon>Clostridia</taxon>
        <taxon>Eubacteriales</taxon>
        <taxon>Butyricicoccaceae</taxon>
        <taxon>Butyricicoccus</taxon>
    </lineage>
</organism>
<reference evidence="1 2" key="1">
    <citation type="submission" date="2020-06" db="EMBL/GenBank/DDBJ databases">
        <title>Characterization of fructooligosaccharide metabolism and fructooligosaccharide-degrading enzymes in human commensal butyrate producers.</title>
        <authorList>
            <person name="Tanno H."/>
            <person name="Fujii T."/>
            <person name="Hirano K."/>
            <person name="Maeno S."/>
            <person name="Tonozuka T."/>
            <person name="Sakamoto M."/>
            <person name="Ohkuma M."/>
            <person name="Tochio T."/>
            <person name="Endo A."/>
        </authorList>
    </citation>
    <scope>NUCLEOTIDE SEQUENCE [LARGE SCALE GENOMIC DNA]</scope>
    <source>
        <strain evidence="1 2">JCM 31056</strain>
    </source>
</reference>
<name>A0ABQ1DZY7_9FIRM</name>
<proteinExistence type="predicted"/>
<protein>
    <submittedName>
        <fullName evidence="1">Uncharacterized protein</fullName>
    </submittedName>
</protein>